<dbReference type="AlphaFoldDB" id="A0A4R6SKI7"/>
<dbReference type="OrthoDB" id="250246at2"/>
<dbReference type="Gene3D" id="3.90.1150.10">
    <property type="entry name" value="Aspartate Aminotransferase, domain 1"/>
    <property type="match status" value="1"/>
</dbReference>
<sequence>MSAELFSLDPSVVHANNGSFGAVPLVVQQAQAAIKARAEANPVRFFRVEQRELVATARTAAAEFLGVDDGLVLVSNVTTGVATVLAALELGEGDEIVVSDHGYGAVSIACEARAARVGAAVRTAPVPLTAERDATVQAFADALTPRTKLVVVDAITSLTAMVFPVAEIAKLCHEQGVAVFVDAAHAPGQLPDDPESTGADFWVGNFHKWAYAARGTAGLWLAPQWRDRIPPLVPSWAHPAGFPDAYSDVGTDDLSAWASLPTALEFWRAQGGWDAVRRSAALADKAVEVVAAALGAPGQVSPRHTPLMRLVPLPDGLVRDAEDANRYYDELSTRHRVETTISWWGGHCYVRLSSHLYNKIEDYEKVAAALLEPRR</sequence>
<reference evidence="3 4" key="1">
    <citation type="submission" date="2019-03" db="EMBL/GenBank/DDBJ databases">
        <title>Genomic Encyclopedia of Type Strains, Phase IV (KMG-IV): sequencing the most valuable type-strain genomes for metagenomic binning, comparative biology and taxonomic classification.</title>
        <authorList>
            <person name="Goeker M."/>
        </authorList>
    </citation>
    <scope>NUCLEOTIDE SEQUENCE [LARGE SCALE GENOMIC DNA]</scope>
    <source>
        <strain evidence="3 4">DSM 45361</strain>
    </source>
</reference>
<keyword evidence="4" id="KW-1185">Reference proteome</keyword>
<dbReference type="Pfam" id="PF00266">
    <property type="entry name" value="Aminotran_5"/>
    <property type="match status" value="1"/>
</dbReference>
<evidence type="ECO:0000313" key="4">
    <source>
        <dbReference type="Proteomes" id="UP000295444"/>
    </source>
</evidence>
<organism evidence="3 4">
    <name type="scientific">Labedaea rhizosphaerae</name>
    <dbReference type="NCBI Taxonomy" id="598644"/>
    <lineage>
        <taxon>Bacteria</taxon>
        <taxon>Bacillati</taxon>
        <taxon>Actinomycetota</taxon>
        <taxon>Actinomycetes</taxon>
        <taxon>Pseudonocardiales</taxon>
        <taxon>Pseudonocardiaceae</taxon>
        <taxon>Labedaea</taxon>
    </lineage>
</organism>
<dbReference type="InterPro" id="IPR015421">
    <property type="entry name" value="PyrdxlP-dep_Trfase_major"/>
</dbReference>
<dbReference type="PANTHER" id="PTHR43092:SF2">
    <property type="entry name" value="HERCYNYLCYSTEINE SULFOXIDE LYASE"/>
    <property type="match status" value="1"/>
</dbReference>
<dbReference type="InterPro" id="IPR015422">
    <property type="entry name" value="PyrdxlP-dep_Trfase_small"/>
</dbReference>
<dbReference type="Gene3D" id="3.40.640.10">
    <property type="entry name" value="Type I PLP-dependent aspartate aminotransferase-like (Major domain)"/>
    <property type="match status" value="1"/>
</dbReference>
<dbReference type="InterPro" id="IPR015424">
    <property type="entry name" value="PyrdxlP-dep_Trfase"/>
</dbReference>
<name>A0A4R6SKI7_LABRH</name>
<dbReference type="Proteomes" id="UP000295444">
    <property type="component" value="Unassembled WGS sequence"/>
</dbReference>
<proteinExistence type="predicted"/>
<accession>A0A4R6SKI7</accession>
<evidence type="ECO:0000259" key="2">
    <source>
        <dbReference type="Pfam" id="PF00266"/>
    </source>
</evidence>
<comment type="caution">
    <text evidence="3">The sequence shown here is derived from an EMBL/GenBank/DDBJ whole genome shotgun (WGS) entry which is preliminary data.</text>
</comment>
<dbReference type="EMBL" id="SNXZ01000002">
    <property type="protein sequence ID" value="TDQ01558.1"/>
    <property type="molecule type" value="Genomic_DNA"/>
</dbReference>
<keyword evidence="1" id="KW-0663">Pyridoxal phosphate</keyword>
<evidence type="ECO:0000256" key="1">
    <source>
        <dbReference type="ARBA" id="ARBA00022898"/>
    </source>
</evidence>
<dbReference type="RefSeq" id="WP_133850122.1">
    <property type="nucleotide sequence ID" value="NZ_SNXZ01000002.1"/>
</dbReference>
<dbReference type="InterPro" id="IPR000192">
    <property type="entry name" value="Aminotrans_V_dom"/>
</dbReference>
<dbReference type="SUPFAM" id="SSF53383">
    <property type="entry name" value="PLP-dependent transferases"/>
    <property type="match status" value="1"/>
</dbReference>
<feature type="domain" description="Aminotransferase class V" evidence="2">
    <location>
        <begin position="46"/>
        <end position="293"/>
    </location>
</feature>
<gene>
    <name evidence="3" type="ORF">EV186_1021427</name>
</gene>
<evidence type="ECO:0000313" key="3">
    <source>
        <dbReference type="EMBL" id="TDQ01558.1"/>
    </source>
</evidence>
<protein>
    <submittedName>
        <fullName evidence="3">Isopenicillin-N epimerase</fullName>
    </submittedName>
</protein>
<dbReference type="PANTHER" id="PTHR43092">
    <property type="entry name" value="L-CYSTEINE DESULFHYDRASE"/>
    <property type="match status" value="1"/>
</dbReference>